<dbReference type="Gene3D" id="2.60.40.420">
    <property type="entry name" value="Cupredoxins - blue copper proteins"/>
    <property type="match status" value="1"/>
</dbReference>
<feature type="signal peptide" evidence="1">
    <location>
        <begin position="1"/>
        <end position="22"/>
    </location>
</feature>
<reference evidence="3" key="1">
    <citation type="submission" date="2017-08" db="EMBL/GenBank/DDBJ databases">
        <title>Direct submision.</title>
        <authorList>
            <person name="Kim S.-J."/>
            <person name="Rhee S.-K."/>
        </authorList>
    </citation>
    <scope>NUCLEOTIDE SEQUENCE [LARGE SCALE GENOMIC DNA]</scope>
    <source>
        <strain evidence="3">GI5</strain>
    </source>
</reference>
<evidence type="ECO:0000256" key="1">
    <source>
        <dbReference type="SAM" id="SignalP"/>
    </source>
</evidence>
<dbReference type="RefSeq" id="WP_101895569.1">
    <property type="nucleotide sequence ID" value="NZ_CP022684.1"/>
</dbReference>
<evidence type="ECO:0000313" key="2">
    <source>
        <dbReference type="EMBL" id="AUM14195.1"/>
    </source>
</evidence>
<dbReference type="OrthoDB" id="9772097at2"/>
<dbReference type="SUPFAM" id="SSF49503">
    <property type="entry name" value="Cupredoxins"/>
    <property type="match status" value="1"/>
</dbReference>
<dbReference type="AlphaFoldDB" id="A0A2K9LRV9"/>
<dbReference type="Proteomes" id="UP000235116">
    <property type="component" value="Chromosome"/>
</dbReference>
<accession>A0A2K9LRV9</accession>
<evidence type="ECO:0000313" key="3">
    <source>
        <dbReference type="Proteomes" id="UP000235116"/>
    </source>
</evidence>
<sequence length="222" mass="24698">MHLTTILAIIVAVGLSVSRAHADAVSILVLDQHGEPVSGAVLMGPPTYRPANAADTQMRPAAVMDQIDKAFVPQILIVEQGRQVNFPNSDNIRHHVYSFSKPKVFELKLYAEQPEHPIPFNNPGIVVLGCNIHDRMTGYIIVSDTQSWAQTDATGKAQLELPANQPLRIWHARKASGFDDVEERILPTTTERDIELRLELKPIPKPEPVRGFGSDRFKHHGR</sequence>
<proteinExistence type="predicted"/>
<dbReference type="InterPro" id="IPR008972">
    <property type="entry name" value="Cupredoxin"/>
</dbReference>
<evidence type="ECO:0008006" key="4">
    <source>
        <dbReference type="Google" id="ProtNLM"/>
    </source>
</evidence>
<keyword evidence="1" id="KW-0732">Signal</keyword>
<organism evidence="2 3">
    <name type="scientific">Ketobacter alkanivorans</name>
    <dbReference type="NCBI Taxonomy" id="1917421"/>
    <lineage>
        <taxon>Bacteria</taxon>
        <taxon>Pseudomonadati</taxon>
        <taxon>Pseudomonadota</taxon>
        <taxon>Gammaproteobacteria</taxon>
        <taxon>Pseudomonadales</taxon>
        <taxon>Ketobacteraceae</taxon>
        <taxon>Ketobacter</taxon>
    </lineage>
</organism>
<keyword evidence="3" id="KW-1185">Reference proteome</keyword>
<gene>
    <name evidence="2" type="ORF">Kalk_17985</name>
</gene>
<protein>
    <recommendedName>
        <fullName evidence="4">Methylamine utilization protein</fullName>
    </recommendedName>
</protein>
<name>A0A2K9LRV9_9GAMM</name>
<feature type="chain" id="PRO_5014610155" description="Methylamine utilization protein" evidence="1">
    <location>
        <begin position="23"/>
        <end position="222"/>
    </location>
</feature>
<dbReference type="KEGG" id="kak:Kalk_17985"/>
<dbReference type="EMBL" id="CP022684">
    <property type="protein sequence ID" value="AUM14195.1"/>
    <property type="molecule type" value="Genomic_DNA"/>
</dbReference>